<dbReference type="Pfam" id="PF13832">
    <property type="entry name" value="zf-HC5HC2H_2"/>
    <property type="match status" value="1"/>
</dbReference>
<feature type="domain" description="PHD-type" evidence="4">
    <location>
        <begin position="98"/>
        <end position="206"/>
    </location>
</feature>
<evidence type="ECO:0000313" key="5">
    <source>
        <dbReference type="EMBL" id="PWZ56382.1"/>
    </source>
</evidence>
<gene>
    <name evidence="5" type="primary">BRD1_0</name>
    <name evidence="5" type="ORF">Zm00014a_006743</name>
</gene>
<dbReference type="PANTHER" id="PTHR34061">
    <property type="entry name" value="PROTEIN, PUTATIVE-RELATED"/>
    <property type="match status" value="1"/>
</dbReference>
<dbReference type="InterPro" id="IPR013083">
    <property type="entry name" value="Znf_RING/FYVE/PHD"/>
</dbReference>
<organism evidence="5">
    <name type="scientific">Zea mays</name>
    <name type="common">Maize</name>
    <dbReference type="NCBI Taxonomy" id="4577"/>
    <lineage>
        <taxon>Eukaryota</taxon>
        <taxon>Viridiplantae</taxon>
        <taxon>Streptophyta</taxon>
        <taxon>Embryophyta</taxon>
        <taxon>Tracheophyta</taxon>
        <taxon>Spermatophyta</taxon>
        <taxon>Magnoliopsida</taxon>
        <taxon>Liliopsida</taxon>
        <taxon>Poales</taxon>
        <taxon>Poaceae</taxon>
        <taxon>PACMAD clade</taxon>
        <taxon>Panicoideae</taxon>
        <taxon>Andropogonodae</taxon>
        <taxon>Andropogoneae</taxon>
        <taxon>Tripsacinae</taxon>
        <taxon>Zea</taxon>
    </lineage>
</organism>
<dbReference type="Proteomes" id="UP000251960">
    <property type="component" value="Chromosome 1"/>
</dbReference>
<evidence type="ECO:0000256" key="3">
    <source>
        <dbReference type="ARBA" id="ARBA00022833"/>
    </source>
</evidence>
<dbReference type="AlphaFoldDB" id="A0A317YF95"/>
<comment type="caution">
    <text evidence="5">The sequence shown here is derived from an EMBL/GenBank/DDBJ whole genome shotgun (WGS) entry which is preliminary data.</text>
</comment>
<evidence type="ECO:0000256" key="1">
    <source>
        <dbReference type="ARBA" id="ARBA00022723"/>
    </source>
</evidence>
<keyword evidence="2" id="KW-0863">Zinc-finger</keyword>
<reference evidence="5" key="1">
    <citation type="journal article" date="2018" name="Nat. Genet.">
        <title>Extensive intraspecific gene order and gene structural variations between Mo17 and other maize genomes.</title>
        <authorList>
            <person name="Sun S."/>
            <person name="Zhou Y."/>
            <person name="Chen J."/>
            <person name="Shi J."/>
            <person name="Zhao H."/>
            <person name="Zhao H."/>
            <person name="Song W."/>
            <person name="Zhang M."/>
            <person name="Cui Y."/>
            <person name="Dong X."/>
            <person name="Liu H."/>
            <person name="Ma X."/>
            <person name="Jiao Y."/>
            <person name="Wang B."/>
            <person name="Wei X."/>
            <person name="Stein J.C."/>
            <person name="Glaubitz J.C."/>
            <person name="Lu F."/>
            <person name="Yu G."/>
            <person name="Liang C."/>
            <person name="Fengler K."/>
            <person name="Li B."/>
            <person name="Rafalski A."/>
            <person name="Schnable P.S."/>
            <person name="Ware D.H."/>
            <person name="Buckler E.S."/>
            <person name="Lai J."/>
        </authorList>
    </citation>
    <scope>NUCLEOTIDE SEQUENCE [LARGE SCALE GENOMIC DNA]</scope>
    <source>
        <tissue evidence="5">Seedling</tissue>
    </source>
</reference>
<protein>
    <submittedName>
        <fullName evidence="5">Bromodomain-containing protein 1</fullName>
    </submittedName>
</protein>
<dbReference type="EMBL" id="NCVQ01000001">
    <property type="protein sequence ID" value="PWZ56382.1"/>
    <property type="molecule type" value="Genomic_DNA"/>
</dbReference>
<dbReference type="ExpressionAtlas" id="A0A317YF95">
    <property type="expression patterns" value="baseline"/>
</dbReference>
<keyword evidence="1" id="KW-0479">Metal-binding</keyword>
<evidence type="ECO:0000256" key="2">
    <source>
        <dbReference type="ARBA" id="ARBA00022771"/>
    </source>
</evidence>
<name>A0A317YF95_MAIZE</name>
<dbReference type="GO" id="GO:0008270">
    <property type="term" value="F:zinc ion binding"/>
    <property type="evidence" value="ECO:0007669"/>
    <property type="project" value="UniProtKB-KW"/>
</dbReference>
<dbReference type="CDD" id="cd15571">
    <property type="entry name" value="ePHD"/>
    <property type="match status" value="1"/>
</dbReference>
<proteinExistence type="predicted"/>
<evidence type="ECO:0000259" key="4">
    <source>
        <dbReference type="PROSITE" id="PS51805"/>
    </source>
</evidence>
<keyword evidence="3" id="KW-0862">Zinc</keyword>
<sequence length="245" mass="27951">MESYAMWVATGVASAFFASLERCSCIHLHTVEDDGDEEEEDLEEARRSFSRPISEYYYDRRKFLLEPITEGPDICQIDGCSVKLEYKRRQVKYGLFDMWHVRMCHGTSGAFRKTVDEKWVHAFCAEWLLDTKYVRGQDKPVEGTETLVEGKDTCVCLHNVGGCLRCSSGDCNITFHPTCARSCGFYMNTKGFGTTPQHKAYCGKHSVQQKEADAQQYGPEELTSMKRMRISMPDLHYIVSLCLVA</sequence>
<dbReference type="PROSITE" id="PS51805">
    <property type="entry name" value="EPHD"/>
    <property type="match status" value="1"/>
</dbReference>
<dbReference type="PANTHER" id="PTHR34061:SF19">
    <property type="entry name" value="OS10G0502100 PROTEIN"/>
    <property type="match status" value="1"/>
</dbReference>
<dbReference type="InterPro" id="IPR034732">
    <property type="entry name" value="EPHD"/>
</dbReference>
<accession>A0A317YF95</accession>
<dbReference type="Gene3D" id="3.30.40.10">
    <property type="entry name" value="Zinc/RING finger domain, C3HC4 (zinc finger)"/>
    <property type="match status" value="1"/>
</dbReference>